<dbReference type="EMBL" id="BGPR01000017">
    <property type="protein sequence ID" value="GBL78996.1"/>
    <property type="molecule type" value="Genomic_DNA"/>
</dbReference>
<dbReference type="Proteomes" id="UP000499080">
    <property type="component" value="Unassembled WGS sequence"/>
</dbReference>
<accession>A0A4Y2AIB2</accession>
<reference evidence="2 3" key="1">
    <citation type="journal article" date="2019" name="Sci. Rep.">
        <title>Orb-weaving spider Araneus ventricosus genome elucidates the spidroin gene catalogue.</title>
        <authorList>
            <person name="Kono N."/>
            <person name="Nakamura H."/>
            <person name="Ohtoshi R."/>
            <person name="Moran D.A.P."/>
            <person name="Shinohara A."/>
            <person name="Yoshida Y."/>
            <person name="Fujiwara M."/>
            <person name="Mori M."/>
            <person name="Tomita M."/>
            <person name="Arakawa K."/>
        </authorList>
    </citation>
    <scope>NUCLEOTIDE SEQUENCE [LARGE SCALE GENOMIC DNA]</scope>
</reference>
<gene>
    <name evidence="2" type="ORF">AVEN_48956_1</name>
</gene>
<evidence type="ECO:0000313" key="3">
    <source>
        <dbReference type="Proteomes" id="UP000499080"/>
    </source>
</evidence>
<evidence type="ECO:0000256" key="1">
    <source>
        <dbReference type="SAM" id="MobiDB-lite"/>
    </source>
</evidence>
<dbReference type="AlphaFoldDB" id="A0A4Y2AIB2"/>
<proteinExistence type="predicted"/>
<protein>
    <submittedName>
        <fullName evidence="2">Uncharacterized protein</fullName>
    </submittedName>
</protein>
<comment type="caution">
    <text evidence="2">The sequence shown here is derived from an EMBL/GenBank/DDBJ whole genome shotgun (WGS) entry which is preliminary data.</text>
</comment>
<feature type="region of interest" description="Disordered" evidence="1">
    <location>
        <begin position="1"/>
        <end position="23"/>
    </location>
</feature>
<keyword evidence="3" id="KW-1185">Reference proteome</keyword>
<evidence type="ECO:0000313" key="2">
    <source>
        <dbReference type="EMBL" id="GBL78996.1"/>
    </source>
</evidence>
<organism evidence="2 3">
    <name type="scientific">Araneus ventricosus</name>
    <name type="common">Orbweaver spider</name>
    <name type="synonym">Epeira ventricosa</name>
    <dbReference type="NCBI Taxonomy" id="182803"/>
    <lineage>
        <taxon>Eukaryota</taxon>
        <taxon>Metazoa</taxon>
        <taxon>Ecdysozoa</taxon>
        <taxon>Arthropoda</taxon>
        <taxon>Chelicerata</taxon>
        <taxon>Arachnida</taxon>
        <taxon>Araneae</taxon>
        <taxon>Araneomorphae</taxon>
        <taxon>Entelegynae</taxon>
        <taxon>Araneoidea</taxon>
        <taxon>Araneidae</taxon>
        <taxon>Araneus</taxon>
    </lineage>
</organism>
<name>A0A4Y2AIB2_ARAVE</name>
<sequence>MSRTKLELAPASPDFRTTPAGEHLSPTNLTCTRPTYTVGFRWNQVSDLDCPDWRSRPCHQATVAQQRHERKR</sequence>